<name>A0A4R8L9U5_9BURK</name>
<dbReference type="SUPFAM" id="SSF46785">
    <property type="entry name" value="Winged helix' DNA-binding domain"/>
    <property type="match status" value="1"/>
</dbReference>
<evidence type="ECO:0000256" key="3">
    <source>
        <dbReference type="ARBA" id="ARBA00023163"/>
    </source>
</evidence>
<feature type="domain" description="HTH asnC-type" evidence="5">
    <location>
        <begin position="30"/>
        <end position="93"/>
    </location>
</feature>
<dbReference type="PROSITE" id="PS50956">
    <property type="entry name" value="HTH_ASNC_2"/>
    <property type="match status" value="1"/>
</dbReference>
<dbReference type="GO" id="GO:0043200">
    <property type="term" value="P:response to amino acid"/>
    <property type="evidence" value="ECO:0007669"/>
    <property type="project" value="TreeGrafter"/>
</dbReference>
<evidence type="ECO:0000259" key="5">
    <source>
        <dbReference type="PROSITE" id="PS50956"/>
    </source>
</evidence>
<dbReference type="Pfam" id="PF01037">
    <property type="entry name" value="AsnC_trans_reg"/>
    <property type="match status" value="1"/>
</dbReference>
<dbReference type="InterPro" id="IPR011008">
    <property type="entry name" value="Dimeric_a/b-barrel"/>
</dbReference>
<dbReference type="GO" id="GO:0005829">
    <property type="term" value="C:cytosol"/>
    <property type="evidence" value="ECO:0007669"/>
    <property type="project" value="TreeGrafter"/>
</dbReference>
<dbReference type="Gene3D" id="1.10.10.10">
    <property type="entry name" value="Winged helix-like DNA-binding domain superfamily/Winged helix DNA-binding domain"/>
    <property type="match status" value="1"/>
</dbReference>
<keyword evidence="2" id="KW-0238">DNA-binding</keyword>
<reference evidence="6 7" key="1">
    <citation type="submission" date="2019-03" db="EMBL/GenBank/DDBJ databases">
        <title>Genomic Encyclopedia of Type Strains, Phase III (KMG-III): the genomes of soil and plant-associated and newly described type strains.</title>
        <authorList>
            <person name="Whitman W."/>
        </authorList>
    </citation>
    <scope>NUCLEOTIDE SEQUENCE [LARGE SCALE GENOMIC DNA]</scope>
    <source>
        <strain evidence="6 7">LMG 29544</strain>
    </source>
</reference>
<evidence type="ECO:0000256" key="4">
    <source>
        <dbReference type="SAM" id="MobiDB-lite"/>
    </source>
</evidence>
<dbReference type="PANTHER" id="PTHR30154">
    <property type="entry name" value="LEUCINE-RESPONSIVE REGULATORY PROTEIN"/>
    <property type="match status" value="1"/>
</dbReference>
<dbReference type="InterPro" id="IPR011991">
    <property type="entry name" value="ArsR-like_HTH"/>
</dbReference>
<keyword evidence="1" id="KW-0805">Transcription regulation</keyword>
<keyword evidence="3" id="KW-0804">Transcription</keyword>
<dbReference type="SUPFAM" id="SSF54909">
    <property type="entry name" value="Dimeric alpha+beta barrel"/>
    <property type="match status" value="1"/>
</dbReference>
<sequence>MARRNIAQSTDEDEDGHAPRSACRPNTMKLDRYDLAILRILARDGRITKSRLAEEVNLSISPAWERVRRLEESSVIRGYRADIDWARAFKGSRIIVEVTLARHTAQDMRRFEERVVAAPEVVQCHATGGGVDYVLHVMSRDIDHYQRFIDSLLTDDLGIERYFTYIVTKVVKSVPEDLSDWVDGAAVDDA</sequence>
<accession>A0A4R8L9U5</accession>
<dbReference type="PRINTS" id="PR00033">
    <property type="entry name" value="HTHASNC"/>
</dbReference>
<dbReference type="Pfam" id="PF13412">
    <property type="entry name" value="HTH_24"/>
    <property type="match status" value="1"/>
</dbReference>
<evidence type="ECO:0000256" key="1">
    <source>
        <dbReference type="ARBA" id="ARBA00023015"/>
    </source>
</evidence>
<dbReference type="InterPro" id="IPR036390">
    <property type="entry name" value="WH_DNA-bd_sf"/>
</dbReference>
<comment type="caution">
    <text evidence="6">The sequence shown here is derived from an EMBL/GenBank/DDBJ whole genome shotgun (WGS) entry which is preliminary data.</text>
</comment>
<dbReference type="InterPro" id="IPR000485">
    <property type="entry name" value="AsnC-type_HTH_dom"/>
</dbReference>
<proteinExistence type="predicted"/>
<gene>
    <name evidence="6" type="ORF">BX592_13120</name>
</gene>
<keyword evidence="7" id="KW-1185">Reference proteome</keyword>
<dbReference type="AlphaFoldDB" id="A0A4R8L9U5"/>
<dbReference type="Proteomes" id="UP000295509">
    <property type="component" value="Unassembled WGS sequence"/>
</dbReference>
<dbReference type="CDD" id="cd00090">
    <property type="entry name" value="HTH_ARSR"/>
    <property type="match status" value="1"/>
</dbReference>
<dbReference type="PANTHER" id="PTHR30154:SF34">
    <property type="entry name" value="TRANSCRIPTIONAL REGULATOR AZLB"/>
    <property type="match status" value="1"/>
</dbReference>
<dbReference type="GO" id="GO:0006355">
    <property type="term" value="P:regulation of DNA-templated transcription"/>
    <property type="evidence" value="ECO:0007669"/>
    <property type="project" value="UniProtKB-ARBA"/>
</dbReference>
<dbReference type="InterPro" id="IPR036388">
    <property type="entry name" value="WH-like_DNA-bd_sf"/>
</dbReference>
<organism evidence="6 7">
    <name type="scientific">Paraburkholderia rhizosphaerae</name>
    <dbReference type="NCBI Taxonomy" id="480658"/>
    <lineage>
        <taxon>Bacteria</taxon>
        <taxon>Pseudomonadati</taxon>
        <taxon>Pseudomonadota</taxon>
        <taxon>Betaproteobacteria</taxon>
        <taxon>Burkholderiales</taxon>
        <taxon>Burkholderiaceae</taxon>
        <taxon>Paraburkholderia</taxon>
    </lineage>
</organism>
<dbReference type="Gene3D" id="3.30.70.920">
    <property type="match status" value="1"/>
</dbReference>
<evidence type="ECO:0000256" key="2">
    <source>
        <dbReference type="ARBA" id="ARBA00023125"/>
    </source>
</evidence>
<feature type="region of interest" description="Disordered" evidence="4">
    <location>
        <begin position="1"/>
        <end position="25"/>
    </location>
</feature>
<dbReference type="InterPro" id="IPR019887">
    <property type="entry name" value="Tscrpt_reg_AsnC/Lrp_C"/>
</dbReference>
<evidence type="ECO:0000313" key="6">
    <source>
        <dbReference type="EMBL" id="TDY38720.1"/>
    </source>
</evidence>
<protein>
    <submittedName>
        <fullName evidence="6">AsnC family transcriptional regulator</fullName>
    </submittedName>
</protein>
<dbReference type="InterPro" id="IPR019888">
    <property type="entry name" value="Tscrpt_reg_AsnC-like"/>
</dbReference>
<dbReference type="SMART" id="SM00344">
    <property type="entry name" value="HTH_ASNC"/>
    <property type="match status" value="1"/>
</dbReference>
<evidence type="ECO:0000313" key="7">
    <source>
        <dbReference type="Proteomes" id="UP000295509"/>
    </source>
</evidence>
<dbReference type="GO" id="GO:0043565">
    <property type="term" value="F:sequence-specific DNA binding"/>
    <property type="evidence" value="ECO:0007669"/>
    <property type="project" value="InterPro"/>
</dbReference>
<dbReference type="EMBL" id="SORE01000031">
    <property type="protein sequence ID" value="TDY38720.1"/>
    <property type="molecule type" value="Genomic_DNA"/>
</dbReference>